<accession>A0ABD0KZX9</accession>
<evidence type="ECO:0000313" key="1">
    <source>
        <dbReference type="EMBL" id="KAK7492327.1"/>
    </source>
</evidence>
<gene>
    <name evidence="1" type="ORF">BaRGS_00016424</name>
</gene>
<reference evidence="1 2" key="1">
    <citation type="journal article" date="2023" name="Sci. Data">
        <title>Genome assembly of the Korean intertidal mud-creeper Batillaria attramentaria.</title>
        <authorList>
            <person name="Patra A.K."/>
            <person name="Ho P.T."/>
            <person name="Jun S."/>
            <person name="Lee S.J."/>
            <person name="Kim Y."/>
            <person name="Won Y.J."/>
        </authorList>
    </citation>
    <scope>NUCLEOTIDE SEQUENCE [LARGE SCALE GENOMIC DNA]</scope>
    <source>
        <strain evidence="1">Wonlab-2016</strain>
    </source>
</reference>
<name>A0ABD0KZX9_9CAEN</name>
<dbReference type="EMBL" id="JACVVK020000104">
    <property type="protein sequence ID" value="KAK7492327.1"/>
    <property type="molecule type" value="Genomic_DNA"/>
</dbReference>
<dbReference type="Proteomes" id="UP001519460">
    <property type="component" value="Unassembled WGS sequence"/>
</dbReference>
<sequence>DASFHECVDHDEGIALLIEVPISTTDCGIEREVRSGFLAVSGNRTLSNSCPRQTALLIAGGQ</sequence>
<comment type="caution">
    <text evidence="1">The sequence shown here is derived from an EMBL/GenBank/DDBJ whole genome shotgun (WGS) entry which is preliminary data.</text>
</comment>
<dbReference type="AlphaFoldDB" id="A0ABD0KZX9"/>
<organism evidence="1 2">
    <name type="scientific">Batillaria attramentaria</name>
    <dbReference type="NCBI Taxonomy" id="370345"/>
    <lineage>
        <taxon>Eukaryota</taxon>
        <taxon>Metazoa</taxon>
        <taxon>Spiralia</taxon>
        <taxon>Lophotrochozoa</taxon>
        <taxon>Mollusca</taxon>
        <taxon>Gastropoda</taxon>
        <taxon>Caenogastropoda</taxon>
        <taxon>Sorbeoconcha</taxon>
        <taxon>Cerithioidea</taxon>
        <taxon>Batillariidae</taxon>
        <taxon>Batillaria</taxon>
    </lineage>
</organism>
<keyword evidence="2" id="KW-1185">Reference proteome</keyword>
<protein>
    <submittedName>
        <fullName evidence="1">Uncharacterized protein</fullName>
    </submittedName>
</protein>
<proteinExistence type="predicted"/>
<feature type="non-terminal residue" evidence="1">
    <location>
        <position position="62"/>
    </location>
</feature>
<evidence type="ECO:0000313" key="2">
    <source>
        <dbReference type="Proteomes" id="UP001519460"/>
    </source>
</evidence>
<feature type="non-terminal residue" evidence="1">
    <location>
        <position position="1"/>
    </location>
</feature>